<gene>
    <name evidence="4" type="ORF">Fmac_027426</name>
</gene>
<feature type="region of interest" description="Disordered" evidence="2">
    <location>
        <begin position="1"/>
        <end position="137"/>
    </location>
</feature>
<evidence type="ECO:0000256" key="2">
    <source>
        <dbReference type="SAM" id="MobiDB-lite"/>
    </source>
</evidence>
<feature type="domain" description="SKI-interacting protein SKIP SNW" evidence="3">
    <location>
        <begin position="210"/>
        <end position="243"/>
    </location>
</feature>
<dbReference type="EMBL" id="JBGMDY010000009">
    <property type="protein sequence ID" value="KAL2323047.1"/>
    <property type="molecule type" value="Genomic_DNA"/>
</dbReference>
<name>A0ABD1LHR5_9FABA</name>
<comment type="caution">
    <text evidence="4">The sequence shown here is derived from an EMBL/GenBank/DDBJ whole genome shotgun (WGS) entry which is preliminary data.</text>
</comment>
<evidence type="ECO:0000313" key="5">
    <source>
        <dbReference type="Proteomes" id="UP001603857"/>
    </source>
</evidence>
<evidence type="ECO:0000313" key="4">
    <source>
        <dbReference type="EMBL" id="KAL2323047.1"/>
    </source>
</evidence>
<feature type="compositionally biased region" description="Polar residues" evidence="2">
    <location>
        <begin position="113"/>
        <end position="124"/>
    </location>
</feature>
<dbReference type="Proteomes" id="UP001603857">
    <property type="component" value="Unassembled WGS sequence"/>
</dbReference>
<feature type="compositionally biased region" description="Pro residues" evidence="2">
    <location>
        <begin position="12"/>
        <end position="37"/>
    </location>
</feature>
<evidence type="ECO:0000256" key="1">
    <source>
        <dbReference type="ARBA" id="ARBA00010197"/>
    </source>
</evidence>
<keyword evidence="5" id="KW-1185">Reference proteome</keyword>
<feature type="compositionally biased region" description="Low complexity" evidence="2">
    <location>
        <begin position="38"/>
        <end position="62"/>
    </location>
</feature>
<evidence type="ECO:0000259" key="3">
    <source>
        <dbReference type="Pfam" id="PF02731"/>
    </source>
</evidence>
<dbReference type="PANTHER" id="PTHR12096">
    <property type="entry name" value="NUCLEAR PROTEIN SKIP-RELATED"/>
    <property type="match status" value="1"/>
</dbReference>
<dbReference type="Pfam" id="PF02731">
    <property type="entry name" value="SKIP_SNW"/>
    <property type="match status" value="1"/>
</dbReference>
<feature type="compositionally biased region" description="Low complexity" evidence="2">
    <location>
        <begin position="125"/>
        <end position="137"/>
    </location>
</feature>
<reference evidence="4 5" key="1">
    <citation type="submission" date="2024-08" db="EMBL/GenBank/DDBJ databases">
        <title>Insights into the chromosomal genome structure of Flemingia macrophylla.</title>
        <authorList>
            <person name="Ding Y."/>
            <person name="Zhao Y."/>
            <person name="Bi W."/>
            <person name="Wu M."/>
            <person name="Zhao G."/>
            <person name="Gong Y."/>
            <person name="Li W."/>
            <person name="Zhang P."/>
        </authorList>
    </citation>
    <scope>NUCLEOTIDE SEQUENCE [LARGE SCALE GENOMIC DNA]</scope>
    <source>
        <strain evidence="4">DYQJB</strain>
        <tissue evidence="4">Leaf</tissue>
    </source>
</reference>
<protein>
    <recommendedName>
        <fullName evidence="3">SKI-interacting protein SKIP SNW domain-containing protein</fullName>
    </recommendedName>
</protein>
<organism evidence="4 5">
    <name type="scientific">Flemingia macrophylla</name>
    <dbReference type="NCBI Taxonomy" id="520843"/>
    <lineage>
        <taxon>Eukaryota</taxon>
        <taxon>Viridiplantae</taxon>
        <taxon>Streptophyta</taxon>
        <taxon>Embryophyta</taxon>
        <taxon>Tracheophyta</taxon>
        <taxon>Spermatophyta</taxon>
        <taxon>Magnoliopsida</taxon>
        <taxon>eudicotyledons</taxon>
        <taxon>Gunneridae</taxon>
        <taxon>Pentapetalae</taxon>
        <taxon>rosids</taxon>
        <taxon>fabids</taxon>
        <taxon>Fabales</taxon>
        <taxon>Fabaceae</taxon>
        <taxon>Papilionoideae</taxon>
        <taxon>50 kb inversion clade</taxon>
        <taxon>NPAAA clade</taxon>
        <taxon>indigoferoid/millettioid clade</taxon>
        <taxon>Phaseoleae</taxon>
        <taxon>Flemingia</taxon>
    </lineage>
</organism>
<accession>A0ABD1LHR5</accession>
<dbReference type="InterPro" id="IPR004015">
    <property type="entry name" value="SKI-int_prot_SKIP_SNW-dom"/>
</dbReference>
<sequence length="245" mass="26170">MFLPHAFHTSPSNPPHPNTPHPPPSPTSLTPPPPSLSPPTRSSLSPSTALASTPTTSTTSPTAQSPRRNLLLHPPPLTTTTPMTHGLSSASPHQSRRNPPLRPPRSRMLGSRTSSTTPSKMSLPTTSGSSTAASTCSGPPMPVAHKFVVVAVLDYLGKTKGFDVGRGVWEELKGLEKGLPRFLCGATMADLDGKLLHDIYGSHVCMLNCELSEALYVAEQKAREAVAMRSKVQKEMMLKEKEDAT</sequence>
<proteinExistence type="inferred from homology"/>
<comment type="similarity">
    <text evidence="1">Belongs to the SNW family.</text>
</comment>
<dbReference type="InterPro" id="IPR017862">
    <property type="entry name" value="SKI-int_prot_SKIP"/>
</dbReference>
<dbReference type="AlphaFoldDB" id="A0ABD1LHR5"/>